<accession>A0A3E0J4S0</accession>
<dbReference type="Proteomes" id="UP000256305">
    <property type="component" value="Unassembled WGS sequence"/>
</dbReference>
<protein>
    <submittedName>
        <fullName evidence="1">PqqD family protein</fullName>
    </submittedName>
</protein>
<evidence type="ECO:0000313" key="1">
    <source>
        <dbReference type="EMBL" id="REJ07943.1"/>
    </source>
</evidence>
<keyword evidence="2" id="KW-1185">Reference proteome</keyword>
<dbReference type="RefSeq" id="WP_115824331.1">
    <property type="nucleotide sequence ID" value="NZ_QUAE01000014.1"/>
</dbReference>
<dbReference type="InterPro" id="IPR008792">
    <property type="entry name" value="PQQD"/>
</dbReference>
<sequence>MIEKTLILEKNNEQKSRKYLKSTIIEPAGITLNELASDVYNNIDGKNTLEEICQRITSEYNVEMDECINDVTGLVKELIELEAIKVK</sequence>
<dbReference type="AlphaFoldDB" id="A0A3E0J4S0"/>
<proteinExistence type="predicted"/>
<gene>
    <name evidence="1" type="ORF">DYE48_14980</name>
</gene>
<dbReference type="Gene3D" id="1.10.10.1150">
    <property type="entry name" value="Coenzyme PQQ synthesis protein D (PqqD)"/>
    <property type="match status" value="1"/>
</dbReference>
<name>A0A3E0J4S0_9BACI</name>
<dbReference type="Pfam" id="PF05402">
    <property type="entry name" value="PqqD"/>
    <property type="match status" value="1"/>
</dbReference>
<reference evidence="1 2" key="1">
    <citation type="submission" date="2018-08" db="EMBL/GenBank/DDBJ databases">
        <title>Genome sequence of Halobacillus trueperi KCTC 3686.</title>
        <authorList>
            <person name="Cho K.H."/>
            <person name="Kwak M.-J."/>
            <person name="Kim B.-Y."/>
            <person name="Chun J."/>
        </authorList>
    </citation>
    <scope>NUCLEOTIDE SEQUENCE [LARGE SCALE GENOMIC DNA]</scope>
    <source>
        <strain evidence="1 2">KCTC 3686</strain>
    </source>
</reference>
<evidence type="ECO:0000313" key="2">
    <source>
        <dbReference type="Proteomes" id="UP000256305"/>
    </source>
</evidence>
<dbReference type="InterPro" id="IPR041881">
    <property type="entry name" value="PqqD_sf"/>
</dbReference>
<comment type="caution">
    <text evidence="1">The sequence shown here is derived from an EMBL/GenBank/DDBJ whole genome shotgun (WGS) entry which is preliminary data.</text>
</comment>
<organism evidence="1 2">
    <name type="scientific">Halobacillus trueperi</name>
    <dbReference type="NCBI Taxonomy" id="156205"/>
    <lineage>
        <taxon>Bacteria</taxon>
        <taxon>Bacillati</taxon>
        <taxon>Bacillota</taxon>
        <taxon>Bacilli</taxon>
        <taxon>Bacillales</taxon>
        <taxon>Bacillaceae</taxon>
        <taxon>Halobacillus</taxon>
    </lineage>
</organism>
<dbReference type="EMBL" id="QUAE01000014">
    <property type="protein sequence ID" value="REJ07943.1"/>
    <property type="molecule type" value="Genomic_DNA"/>
</dbReference>